<dbReference type="InterPro" id="IPR001101">
    <property type="entry name" value="Plectin_repeat"/>
</dbReference>
<accession>A0A556TPS0</accession>
<dbReference type="PANTHER" id="PTHR23169">
    <property type="entry name" value="ENVOPLAKIN"/>
    <property type="match status" value="1"/>
</dbReference>
<dbReference type="GO" id="GO:0042995">
    <property type="term" value="C:cell projection"/>
    <property type="evidence" value="ECO:0007669"/>
    <property type="project" value="UniProtKB-SubCell"/>
</dbReference>
<dbReference type="GO" id="GO:0045110">
    <property type="term" value="P:intermediate filament bundle assembly"/>
    <property type="evidence" value="ECO:0007669"/>
    <property type="project" value="TreeGrafter"/>
</dbReference>
<comment type="caution">
    <text evidence="8">The sequence shown here is derived from an EMBL/GenBank/DDBJ whole genome shotgun (WGS) entry which is preliminary data.</text>
</comment>
<dbReference type="GO" id="GO:0016020">
    <property type="term" value="C:membrane"/>
    <property type="evidence" value="ECO:0007669"/>
    <property type="project" value="TreeGrafter"/>
</dbReference>
<evidence type="ECO:0000313" key="9">
    <source>
        <dbReference type="Proteomes" id="UP000319801"/>
    </source>
</evidence>
<evidence type="ECO:0000256" key="5">
    <source>
        <dbReference type="ARBA" id="ARBA00022949"/>
    </source>
</evidence>
<dbReference type="GO" id="GO:0005198">
    <property type="term" value="F:structural molecule activity"/>
    <property type="evidence" value="ECO:0007669"/>
    <property type="project" value="TreeGrafter"/>
</dbReference>
<dbReference type="Proteomes" id="UP000319801">
    <property type="component" value="Unassembled WGS sequence"/>
</dbReference>
<dbReference type="Pfam" id="PF00681">
    <property type="entry name" value="Plectin"/>
    <property type="match status" value="8"/>
</dbReference>
<dbReference type="PANTHER" id="PTHR23169:SF21">
    <property type="entry name" value="EPIPLAKIN"/>
    <property type="match status" value="1"/>
</dbReference>
<gene>
    <name evidence="8" type="ORF">Baya_3625</name>
</gene>
<evidence type="ECO:0000256" key="3">
    <source>
        <dbReference type="ARBA" id="ARBA00022553"/>
    </source>
</evidence>
<evidence type="ECO:0000256" key="4">
    <source>
        <dbReference type="ARBA" id="ARBA00022737"/>
    </source>
</evidence>
<dbReference type="InterPro" id="IPR035915">
    <property type="entry name" value="Plakin_repeat_sf"/>
</dbReference>
<dbReference type="SUPFAM" id="SSF75399">
    <property type="entry name" value="Plakin repeat"/>
    <property type="match status" value="4"/>
</dbReference>
<dbReference type="FunFam" id="3.90.1290.10:FF:000001">
    <property type="entry name" value="Plectin a"/>
    <property type="match status" value="4"/>
</dbReference>
<evidence type="ECO:0000256" key="2">
    <source>
        <dbReference type="ARBA" id="ARBA00009109"/>
    </source>
</evidence>
<dbReference type="GO" id="GO:0070161">
    <property type="term" value="C:anchoring junction"/>
    <property type="evidence" value="ECO:0007669"/>
    <property type="project" value="UniProtKB-SubCell"/>
</dbReference>
<reference evidence="8 9" key="1">
    <citation type="journal article" date="2019" name="Genome Biol. Evol.">
        <title>Whole-Genome Sequencing of the Giant Devil Catfish, Bagarius yarrelli.</title>
        <authorList>
            <person name="Jiang W."/>
            <person name="Lv Y."/>
            <person name="Cheng L."/>
            <person name="Yang K."/>
            <person name="Chao B."/>
            <person name="Wang X."/>
            <person name="Li Y."/>
            <person name="Pan X."/>
            <person name="You X."/>
            <person name="Zhang Y."/>
            <person name="Yang J."/>
            <person name="Li J."/>
            <person name="Zhang X."/>
            <person name="Liu S."/>
            <person name="Sun C."/>
            <person name="Yang J."/>
            <person name="Shi Q."/>
        </authorList>
    </citation>
    <scope>NUCLEOTIDE SEQUENCE [LARGE SCALE GENOMIC DNA]</scope>
    <source>
        <strain evidence="8">JWS20170419001</strain>
        <tissue evidence="8">Muscle</tissue>
    </source>
</reference>
<proteinExistence type="inferred from homology"/>
<dbReference type="EMBL" id="VCAZ01000009">
    <property type="protein sequence ID" value="TSK31515.1"/>
    <property type="molecule type" value="Genomic_DNA"/>
</dbReference>
<sequence length="1317" mass="146364">MEKGQPKGDMKIFRGIKKQVSAENLLVSNIINKKIFEDLNAGKVTVDQVSNMDSVRRYLQGTDCIAGVYVQSTKQTMSISEAKLKGLLTPGTSLVLLEAQAATGFIIDPLNNKKLSVEEAVAQGVVGTEWKNKLLSAEKAVTGYTDPHTGNTISLFQALKKDLIVKDHGIRLLEAQIATGGIIDPVYSHRVPVEVAYQRGYFDEEMNQILSDSGDDTKGFFDPNTQENLTYLQLLDRCKKDPHTGLRLLVVVKKGEFYFYIDEHIKTILQSTITKKAGGKFQGKEVSLWDLIHSEYIEEEQKRDLVQKLKFGTITIKYFLERILTIISQKTSSFTVNTTTTTSTSTATKCPTFRGIKKRVTALNLLESKIIDEKLFEDLNIGKVTADQVSNMESVRRYLQGTDCIAGVFVQSTKQTMSISEAKSKAILTPGTSLVLLEAQAATGFMIDPLNNKKLSVEEAVAQGVVGTEWKSKLLSAERAVTGYTDPHTGNTISLFQALKKDLIVKDHGIRLLEAQIATGGIIDPVYSHRVPVEVAYQRGYFDEEMNQILSDSGDDTKGFFDPNTQENLTYLQLLDRCIKDPHTGLRLLVVVKKGEFYFYIDEHTKTILQSTTTNKAGGKFLGKEVSLWDLIHSEYIDEEKKRDLVQRFKSGTITIEYFLKHILTIISQKAPSSTVITTTTTTTTSTATKCPTFRGIKKQVTAQNLLESKIIDEKLFEDLNIGKVTADQVSNMESVRRYLQGTDCIAGVFVQSTKQTMSISEAKSKAILTPGTSLVLLEAQAATGFMIDPLNNKKLSVEEAVAQGVVGTEWKNKLLSAERAVTGYTDPHTGNTISLFQALKKDLIVKDHGIRLLEAQIATGGIIDPVYSHRVPVEVAYQRGYFDEEMNQILSDSGDDTKGFFDPNTQENLTYLQLLDRCIKDPHTGLRLLVVVKKGEFYFYIDEHTKTILQSTTTNKAGGKFLGKEVSLWDLIHSEYIDEEKKRDLVQKFKSGTITTEYFLEHILTVISQKTYSSTVITTTTTTTSTATKCPTFRGIKKQVSAQNLLESKIIDKKIFEDLTIGKVTVDQVSNMESVRRYLQGTDCIAGVFVQSTKQTMSISEAKLKGLLTPGTSLVLLEAQAATGFMIDPLNNKKLSVEEAVAQGVVGTEWKSKLLSAERAVTGYTDPHTGNTISLFQALKKDLIVKDHGIRLLEAQIATGGIIDPVYSHRVPVEVAYQRGYFDEEMNQILSDSGDDTKGFFDPNTQENLTYLQLLDRCIKDPHTGLRLLVVVKKGEFYFYVDEHTKTILQSTTTNKAGGGKISRRKGSFPLGSHPF</sequence>
<evidence type="ECO:0000313" key="8">
    <source>
        <dbReference type="EMBL" id="TSK31515.1"/>
    </source>
</evidence>
<comment type="subcellular location">
    <subcellularLocation>
        <location evidence="1">Cell junction</location>
    </subcellularLocation>
</comment>
<dbReference type="OrthoDB" id="8919664at2759"/>
<evidence type="ECO:0000256" key="6">
    <source>
        <dbReference type="ARBA" id="ARBA00023054"/>
    </source>
</evidence>
<keyword evidence="3" id="KW-0597">Phosphoprotein</keyword>
<evidence type="ECO:0000256" key="7">
    <source>
        <dbReference type="SAM" id="MobiDB-lite"/>
    </source>
</evidence>
<dbReference type="InterPro" id="IPR043197">
    <property type="entry name" value="Plakin"/>
</dbReference>
<evidence type="ECO:0000256" key="1">
    <source>
        <dbReference type="ARBA" id="ARBA00004282"/>
    </source>
</evidence>
<dbReference type="Gene3D" id="3.90.1290.10">
    <property type="entry name" value="Plakin repeat"/>
    <property type="match status" value="4"/>
</dbReference>
<keyword evidence="4" id="KW-0677">Repeat</keyword>
<dbReference type="SMART" id="SM00250">
    <property type="entry name" value="PLEC"/>
    <property type="match status" value="20"/>
</dbReference>
<protein>
    <submittedName>
        <fullName evidence="8">Epiplakin</fullName>
    </submittedName>
</protein>
<keyword evidence="9" id="KW-1185">Reference proteome</keyword>
<dbReference type="GO" id="GO:0005737">
    <property type="term" value="C:cytoplasm"/>
    <property type="evidence" value="ECO:0007669"/>
    <property type="project" value="TreeGrafter"/>
</dbReference>
<dbReference type="GO" id="GO:0042060">
    <property type="term" value="P:wound healing"/>
    <property type="evidence" value="ECO:0007669"/>
    <property type="project" value="TreeGrafter"/>
</dbReference>
<dbReference type="GO" id="GO:0045095">
    <property type="term" value="C:keratin filament"/>
    <property type="evidence" value="ECO:0007669"/>
    <property type="project" value="TreeGrafter"/>
</dbReference>
<dbReference type="GO" id="GO:1990254">
    <property type="term" value="F:keratin filament binding"/>
    <property type="evidence" value="ECO:0007669"/>
    <property type="project" value="TreeGrafter"/>
</dbReference>
<name>A0A556TPS0_BAGYA</name>
<comment type="similarity">
    <text evidence="2">Belongs to the plakin or cytolinker family.</text>
</comment>
<keyword evidence="6" id="KW-0175">Coiled coil</keyword>
<keyword evidence="5" id="KW-0965">Cell junction</keyword>
<feature type="region of interest" description="Disordered" evidence="7">
    <location>
        <begin position="1293"/>
        <end position="1317"/>
    </location>
</feature>
<organism evidence="8 9">
    <name type="scientific">Bagarius yarrelli</name>
    <name type="common">Goonch</name>
    <name type="synonym">Bagrus yarrelli</name>
    <dbReference type="NCBI Taxonomy" id="175774"/>
    <lineage>
        <taxon>Eukaryota</taxon>
        <taxon>Metazoa</taxon>
        <taxon>Chordata</taxon>
        <taxon>Craniata</taxon>
        <taxon>Vertebrata</taxon>
        <taxon>Euteleostomi</taxon>
        <taxon>Actinopterygii</taxon>
        <taxon>Neopterygii</taxon>
        <taxon>Teleostei</taxon>
        <taxon>Ostariophysi</taxon>
        <taxon>Siluriformes</taxon>
        <taxon>Sisoridae</taxon>
        <taxon>Sisorinae</taxon>
        <taxon>Bagarius</taxon>
    </lineage>
</organism>